<dbReference type="PROSITE" id="PS50983">
    <property type="entry name" value="FE_B12_PBP"/>
    <property type="match status" value="1"/>
</dbReference>
<name>A0A9P6RJW0_9FUNG</name>
<dbReference type="PANTHER" id="PTHR30535">
    <property type="entry name" value="VITAMIN B12-BINDING PROTEIN"/>
    <property type="match status" value="1"/>
</dbReference>
<dbReference type="Pfam" id="PF01497">
    <property type="entry name" value="Peripla_BP_2"/>
    <property type="match status" value="1"/>
</dbReference>
<proteinExistence type="predicted"/>
<feature type="chain" id="PRO_5040235800" description="Fe/B12 periplasmic-binding domain-containing protein" evidence="2">
    <location>
        <begin position="25"/>
        <end position="303"/>
    </location>
</feature>
<feature type="signal peptide" evidence="2">
    <location>
        <begin position="1"/>
        <end position="24"/>
    </location>
</feature>
<dbReference type="Proteomes" id="UP000823405">
    <property type="component" value="Unassembled WGS sequence"/>
</dbReference>
<dbReference type="AlphaFoldDB" id="A0A9P6RJW0"/>
<gene>
    <name evidence="4" type="ORF">BGZ97_010125</name>
</gene>
<feature type="domain" description="Fe/B12 periplasmic-binding" evidence="3">
    <location>
        <begin position="44"/>
        <end position="303"/>
    </location>
</feature>
<comment type="caution">
    <text evidence="4">The sequence shown here is derived from an EMBL/GenBank/DDBJ whole genome shotgun (WGS) entry which is preliminary data.</text>
</comment>
<keyword evidence="5" id="KW-1185">Reference proteome</keyword>
<dbReference type="CDD" id="cd01144">
    <property type="entry name" value="BtuF"/>
    <property type="match status" value="1"/>
</dbReference>
<dbReference type="PANTHER" id="PTHR30535:SF34">
    <property type="entry name" value="MOLYBDATE-BINDING PROTEIN MOLA"/>
    <property type="match status" value="1"/>
</dbReference>
<accession>A0A9P6RJW0</accession>
<evidence type="ECO:0000256" key="1">
    <source>
        <dbReference type="ARBA" id="ARBA00022729"/>
    </source>
</evidence>
<dbReference type="NCBIfam" id="NF038402">
    <property type="entry name" value="TroA_like"/>
    <property type="match status" value="1"/>
</dbReference>
<keyword evidence="1 2" id="KW-0732">Signal</keyword>
<dbReference type="InterPro" id="IPR050902">
    <property type="entry name" value="ABC_Transporter_SBP"/>
</dbReference>
<evidence type="ECO:0000256" key="2">
    <source>
        <dbReference type="SAM" id="SignalP"/>
    </source>
</evidence>
<organism evidence="4 5">
    <name type="scientific">Linnemannia gamsii</name>
    <dbReference type="NCBI Taxonomy" id="64522"/>
    <lineage>
        <taxon>Eukaryota</taxon>
        <taxon>Fungi</taxon>
        <taxon>Fungi incertae sedis</taxon>
        <taxon>Mucoromycota</taxon>
        <taxon>Mortierellomycotina</taxon>
        <taxon>Mortierellomycetes</taxon>
        <taxon>Mortierellales</taxon>
        <taxon>Mortierellaceae</taxon>
        <taxon>Linnemannia</taxon>
    </lineage>
</organism>
<dbReference type="InterPro" id="IPR002491">
    <property type="entry name" value="ABC_transptr_periplasmic_BD"/>
</dbReference>
<dbReference type="EMBL" id="JAAAIN010000051">
    <property type="protein sequence ID" value="KAG0321827.1"/>
    <property type="molecule type" value="Genomic_DNA"/>
</dbReference>
<dbReference type="OrthoDB" id="274765at2759"/>
<evidence type="ECO:0000313" key="5">
    <source>
        <dbReference type="Proteomes" id="UP000823405"/>
    </source>
</evidence>
<evidence type="ECO:0000313" key="4">
    <source>
        <dbReference type="EMBL" id="KAG0321827.1"/>
    </source>
</evidence>
<protein>
    <recommendedName>
        <fullName evidence="3">Fe/B12 periplasmic-binding domain-containing protein</fullName>
    </recommendedName>
</protein>
<reference evidence="4" key="1">
    <citation type="journal article" date="2020" name="Fungal Divers.">
        <title>Resolving the Mortierellaceae phylogeny through synthesis of multi-gene phylogenetics and phylogenomics.</title>
        <authorList>
            <person name="Vandepol N."/>
            <person name="Liber J."/>
            <person name="Desiro A."/>
            <person name="Na H."/>
            <person name="Kennedy M."/>
            <person name="Barry K."/>
            <person name="Grigoriev I.V."/>
            <person name="Miller A.N."/>
            <person name="O'Donnell K."/>
            <person name="Stajich J.E."/>
            <person name="Bonito G."/>
        </authorList>
    </citation>
    <scope>NUCLEOTIDE SEQUENCE</scope>
    <source>
        <strain evidence="4">NVP60</strain>
    </source>
</reference>
<dbReference type="InterPro" id="IPR054828">
    <property type="entry name" value="Vit_B12_bind_prot"/>
</dbReference>
<dbReference type="SUPFAM" id="SSF53807">
    <property type="entry name" value="Helical backbone' metal receptor"/>
    <property type="match status" value="1"/>
</dbReference>
<sequence>MRLPKNLIQLLISVLAITPYSAYAHIQVTDDVGAVVTLTTPAKRVISLAPHLTELIYAAGGGSVLRGTVKHSDYPNAARQLPRVGDYQALDLEQIIALRPDLVVAWQYGNVERQLHALRKLHIPIFYNAPRQLDDISITLEKFGILFDTRATADLAAAQLRADITALRIRYAQRAPVRVFYQVSDQPLITLNGKQIASDVIRVCGGHNVFADLAPEAPVISLEAVLAADPQAIIVSRPSAIASGQALPNLERWRNWRQLSAIQHNALFAIEADLLDRPAPRIAQGAARLCEALDTARNRLKQN</sequence>
<evidence type="ECO:0000259" key="3">
    <source>
        <dbReference type="PROSITE" id="PS50983"/>
    </source>
</evidence>
<dbReference type="Gene3D" id="3.40.50.1980">
    <property type="entry name" value="Nitrogenase molybdenum iron protein domain"/>
    <property type="match status" value="2"/>
</dbReference>